<comment type="caution">
    <text evidence="2">The sequence shown here is derived from an EMBL/GenBank/DDBJ whole genome shotgun (WGS) entry which is preliminary data.</text>
</comment>
<evidence type="ECO:0000256" key="1">
    <source>
        <dbReference type="SAM" id="MobiDB-lite"/>
    </source>
</evidence>
<accession>A0A8H7VAU9</accession>
<feature type="region of interest" description="Disordered" evidence="1">
    <location>
        <begin position="23"/>
        <end position="47"/>
    </location>
</feature>
<sequence>MNTNQANINNDNRTESELEAKAFGKIAKRPNGSGVKKPTKQRNSGRYERYSDAQIALAVEGVKIYGMGVVKAAARGGIRTTILCDALRCYKTHGKTSPSKRGRKAKSSFTEETVSFILNQVDQNPHVSIEDIYFAFVNDGMMAIPAVSSLQKWLRKNGQITFQRVQCYPPLPSEKEEEEYVHTLWQMLDAGEVDVCKNCISIGEGSYAYNLRRIYPETVPTTSSAEQDQGVVAEMNLLVAFGTTGIVEQSIRCLKGLTLNQVMVDFVKRVATKLNDQSMEKFFFGLDGGPAQETEQLKREIESWGHKVFFLPRHDGSSNPVEKRFREVQHMCSRSLLNQRKNETI</sequence>
<reference evidence="2 3" key="1">
    <citation type="submission" date="2020-12" db="EMBL/GenBank/DDBJ databases">
        <title>Metabolic potential, ecology and presence of endohyphal bacteria is reflected in genomic diversity of Mucoromycotina.</title>
        <authorList>
            <person name="Muszewska A."/>
            <person name="Okrasinska A."/>
            <person name="Steczkiewicz K."/>
            <person name="Drgas O."/>
            <person name="Orlowska M."/>
            <person name="Perlinska-Lenart U."/>
            <person name="Aleksandrzak-Piekarczyk T."/>
            <person name="Szatraj K."/>
            <person name="Zielenkiewicz U."/>
            <person name="Pilsyk S."/>
            <person name="Malc E."/>
            <person name="Mieczkowski P."/>
            <person name="Kruszewska J.S."/>
            <person name="Biernat P."/>
            <person name="Pawlowska J."/>
        </authorList>
    </citation>
    <scope>NUCLEOTIDE SEQUENCE [LARGE SCALE GENOMIC DNA]</scope>
    <source>
        <strain evidence="2 3">CBS 142.35</strain>
    </source>
</reference>
<organism evidence="2 3">
    <name type="scientific">Circinella minor</name>
    <dbReference type="NCBI Taxonomy" id="1195481"/>
    <lineage>
        <taxon>Eukaryota</taxon>
        <taxon>Fungi</taxon>
        <taxon>Fungi incertae sedis</taxon>
        <taxon>Mucoromycota</taxon>
        <taxon>Mucoromycotina</taxon>
        <taxon>Mucoromycetes</taxon>
        <taxon>Mucorales</taxon>
        <taxon>Lichtheimiaceae</taxon>
        <taxon>Circinella</taxon>
    </lineage>
</organism>
<protein>
    <submittedName>
        <fullName evidence="2">Uncharacterized protein</fullName>
    </submittedName>
</protein>
<dbReference type="SUPFAM" id="SSF46689">
    <property type="entry name" value="Homeodomain-like"/>
    <property type="match status" value="1"/>
</dbReference>
<proteinExistence type="predicted"/>
<evidence type="ECO:0000313" key="3">
    <source>
        <dbReference type="Proteomes" id="UP000646827"/>
    </source>
</evidence>
<dbReference type="EMBL" id="JAEPRB010000407">
    <property type="protein sequence ID" value="KAG2216426.1"/>
    <property type="molecule type" value="Genomic_DNA"/>
</dbReference>
<evidence type="ECO:0000313" key="2">
    <source>
        <dbReference type="EMBL" id="KAG2216426.1"/>
    </source>
</evidence>
<keyword evidence="3" id="KW-1185">Reference proteome</keyword>
<gene>
    <name evidence="2" type="ORF">INT45_005901</name>
</gene>
<dbReference type="AlphaFoldDB" id="A0A8H7VAU9"/>
<dbReference type="InterPro" id="IPR009057">
    <property type="entry name" value="Homeodomain-like_sf"/>
</dbReference>
<name>A0A8H7VAU9_9FUNG</name>
<dbReference type="Proteomes" id="UP000646827">
    <property type="component" value="Unassembled WGS sequence"/>
</dbReference>